<organism evidence="1 2">
    <name type="scientific">Diatrype stigma</name>
    <dbReference type="NCBI Taxonomy" id="117547"/>
    <lineage>
        <taxon>Eukaryota</taxon>
        <taxon>Fungi</taxon>
        <taxon>Dikarya</taxon>
        <taxon>Ascomycota</taxon>
        <taxon>Pezizomycotina</taxon>
        <taxon>Sordariomycetes</taxon>
        <taxon>Xylariomycetidae</taxon>
        <taxon>Xylariales</taxon>
        <taxon>Diatrypaceae</taxon>
        <taxon>Diatrype</taxon>
    </lineage>
</organism>
<reference evidence="1 2" key="1">
    <citation type="submission" date="2024-02" db="EMBL/GenBank/DDBJ databases">
        <title>De novo assembly and annotation of 12 fungi associated with fruit tree decline syndrome in Ontario, Canada.</title>
        <authorList>
            <person name="Sulman M."/>
            <person name="Ellouze W."/>
            <person name="Ilyukhin E."/>
        </authorList>
    </citation>
    <scope>NUCLEOTIDE SEQUENCE [LARGE SCALE GENOMIC DNA]</scope>
    <source>
        <strain evidence="1 2">M11/M66-122</strain>
    </source>
</reference>
<proteinExistence type="predicted"/>
<keyword evidence="2" id="KW-1185">Reference proteome</keyword>
<dbReference type="AlphaFoldDB" id="A0AAN9UG32"/>
<dbReference type="Proteomes" id="UP001320420">
    <property type="component" value="Unassembled WGS sequence"/>
</dbReference>
<protein>
    <submittedName>
        <fullName evidence="1">Uncharacterized protein</fullName>
    </submittedName>
</protein>
<gene>
    <name evidence="1" type="ORF">SLS62_009491</name>
</gene>
<accession>A0AAN9UG32</accession>
<dbReference type="EMBL" id="JAKJXP020000101">
    <property type="protein sequence ID" value="KAK7746112.1"/>
    <property type="molecule type" value="Genomic_DNA"/>
</dbReference>
<comment type="caution">
    <text evidence="1">The sequence shown here is derived from an EMBL/GenBank/DDBJ whole genome shotgun (WGS) entry which is preliminary data.</text>
</comment>
<evidence type="ECO:0000313" key="1">
    <source>
        <dbReference type="EMBL" id="KAK7746112.1"/>
    </source>
</evidence>
<sequence>MLMNATPPSAAPTMAPVGKALPAAGVSVESDRKIAALSGLSLSLAGKRSAVAQPAALHGLDLQHPRNGVGLEVSALQVYHIFSFWGEKQLCWPILLYASEEKLDDRKESVGHSPPLAAVHGSTVQQPIKRISEFSQMYYSILELTTALLNIIAIIQAV</sequence>
<evidence type="ECO:0000313" key="2">
    <source>
        <dbReference type="Proteomes" id="UP001320420"/>
    </source>
</evidence>
<name>A0AAN9UG32_9PEZI</name>